<organism evidence="1 2">
    <name type="scientific">Duganella vulcania</name>
    <dbReference type="NCBI Taxonomy" id="2692166"/>
    <lineage>
        <taxon>Bacteria</taxon>
        <taxon>Pseudomonadati</taxon>
        <taxon>Pseudomonadota</taxon>
        <taxon>Betaproteobacteria</taxon>
        <taxon>Burkholderiales</taxon>
        <taxon>Oxalobacteraceae</taxon>
        <taxon>Telluria group</taxon>
        <taxon>Duganella</taxon>
    </lineage>
</organism>
<sequence length="109" mass="12507">MSYQLQHYISPTGHDSFGEWLGKLRDWKAKSGIMQRLNRAADGNFGDHRYCRDGVWELRVNVGAGYRVYYALAGSDIILLLVGGSKATQANDIARACDNWNDWRRRTRK</sequence>
<gene>
    <name evidence="1" type="ORF">GTP90_23180</name>
</gene>
<evidence type="ECO:0000313" key="2">
    <source>
        <dbReference type="Proteomes" id="UP000447355"/>
    </source>
</evidence>
<comment type="caution">
    <text evidence="1">The sequence shown here is derived from an EMBL/GenBank/DDBJ whole genome shotgun (WGS) entry which is preliminary data.</text>
</comment>
<proteinExistence type="predicted"/>
<dbReference type="Proteomes" id="UP000447355">
    <property type="component" value="Unassembled WGS sequence"/>
</dbReference>
<accession>A0A845GR44</accession>
<dbReference type="PANTHER" id="PTHR41791">
    <property type="entry name" value="SSL7039 PROTEIN"/>
    <property type="match status" value="1"/>
</dbReference>
<dbReference type="InterPro" id="IPR009241">
    <property type="entry name" value="HigB-like"/>
</dbReference>
<protein>
    <submittedName>
        <fullName evidence="1">Type II toxin-antitoxin system RelE/ParE family toxin</fullName>
    </submittedName>
</protein>
<dbReference type="Pfam" id="PF05973">
    <property type="entry name" value="Gp49"/>
    <property type="match status" value="1"/>
</dbReference>
<name>A0A845GR44_9BURK</name>
<evidence type="ECO:0000313" key="1">
    <source>
        <dbReference type="EMBL" id="MYM96764.1"/>
    </source>
</evidence>
<dbReference type="EMBL" id="WWCX01000053">
    <property type="protein sequence ID" value="MYM96764.1"/>
    <property type="molecule type" value="Genomic_DNA"/>
</dbReference>
<dbReference type="AlphaFoldDB" id="A0A845GR44"/>
<dbReference type="InterPro" id="IPR014056">
    <property type="entry name" value="TypeIITA-like_toxin_pred"/>
</dbReference>
<dbReference type="PIRSF" id="PIRSF028744">
    <property type="entry name" value="Addict_mod_HI1419"/>
    <property type="match status" value="1"/>
</dbReference>
<dbReference type="NCBIfam" id="TIGR02683">
    <property type="entry name" value="upstrm_HI1419"/>
    <property type="match status" value="1"/>
</dbReference>
<dbReference type="RefSeq" id="WP_161085760.1">
    <property type="nucleotide sequence ID" value="NZ_WWCX01000053.1"/>
</dbReference>
<dbReference type="PANTHER" id="PTHR41791:SF1">
    <property type="entry name" value="SSL7039 PROTEIN"/>
    <property type="match status" value="1"/>
</dbReference>
<reference evidence="1" key="1">
    <citation type="submission" date="2019-12" db="EMBL/GenBank/DDBJ databases">
        <title>Novel species isolated from a subtropical stream in China.</title>
        <authorList>
            <person name="Lu H."/>
        </authorList>
    </citation>
    <scope>NUCLEOTIDE SEQUENCE [LARGE SCALE GENOMIC DNA]</scope>
    <source>
        <strain evidence="1">FT81W</strain>
    </source>
</reference>